<dbReference type="SMART" id="SM00320">
    <property type="entry name" value="WD40"/>
    <property type="match status" value="3"/>
</dbReference>
<dbReference type="PANTHER" id="PTHR19920:SF0">
    <property type="entry name" value="CYTOSOLIC IRON-SULFUR PROTEIN ASSEMBLY PROTEIN CIAO1-RELATED"/>
    <property type="match status" value="1"/>
</dbReference>
<name>A0A8S1UIR4_9CILI</name>
<evidence type="ECO:0000256" key="1">
    <source>
        <dbReference type="PROSITE-ProRule" id="PRU00221"/>
    </source>
</evidence>
<gene>
    <name evidence="2" type="ORF">PPENT_87.1.T0390323</name>
</gene>
<proteinExistence type="predicted"/>
<accession>A0A8S1UIR4</accession>
<keyword evidence="1" id="KW-0853">WD repeat</keyword>
<keyword evidence="3" id="KW-1185">Reference proteome</keyword>
<dbReference type="InterPro" id="IPR001680">
    <property type="entry name" value="WD40_rpt"/>
</dbReference>
<reference evidence="2" key="1">
    <citation type="submission" date="2021-01" db="EMBL/GenBank/DDBJ databases">
        <authorList>
            <consortium name="Genoscope - CEA"/>
            <person name="William W."/>
        </authorList>
    </citation>
    <scope>NUCLEOTIDE SEQUENCE</scope>
</reference>
<feature type="repeat" description="WD" evidence="1">
    <location>
        <begin position="53"/>
        <end position="84"/>
    </location>
</feature>
<evidence type="ECO:0008006" key="4">
    <source>
        <dbReference type="Google" id="ProtNLM"/>
    </source>
</evidence>
<dbReference type="Pfam" id="PF00400">
    <property type="entry name" value="WD40"/>
    <property type="match status" value="3"/>
</dbReference>
<evidence type="ECO:0000313" key="2">
    <source>
        <dbReference type="EMBL" id="CAD8163642.1"/>
    </source>
</evidence>
<protein>
    <recommendedName>
        <fullName evidence="4">WD40-repeat-containing domain</fullName>
    </recommendedName>
</protein>
<dbReference type="PROSITE" id="PS50082">
    <property type="entry name" value="WD_REPEATS_2"/>
    <property type="match status" value="2"/>
</dbReference>
<dbReference type="Proteomes" id="UP000689195">
    <property type="component" value="Unassembled WGS sequence"/>
</dbReference>
<dbReference type="AlphaFoldDB" id="A0A8S1UIR4"/>
<organism evidence="2 3">
    <name type="scientific">Paramecium pentaurelia</name>
    <dbReference type="NCBI Taxonomy" id="43138"/>
    <lineage>
        <taxon>Eukaryota</taxon>
        <taxon>Sar</taxon>
        <taxon>Alveolata</taxon>
        <taxon>Ciliophora</taxon>
        <taxon>Intramacronucleata</taxon>
        <taxon>Oligohymenophorea</taxon>
        <taxon>Peniculida</taxon>
        <taxon>Parameciidae</taxon>
        <taxon>Paramecium</taxon>
    </lineage>
</organism>
<dbReference type="GO" id="GO:0097361">
    <property type="term" value="C:cytosolic [4Fe-4S] assembly targeting complex"/>
    <property type="evidence" value="ECO:0007669"/>
    <property type="project" value="TreeGrafter"/>
</dbReference>
<dbReference type="EMBL" id="CAJJDO010000039">
    <property type="protein sequence ID" value="CAD8163642.1"/>
    <property type="molecule type" value="Genomic_DNA"/>
</dbReference>
<sequence length="272" mass="31935">MIKQTQILNEHKNNVHTLNFMNKSNQFISGSHDNSIIIWQLNQNNQWIPQQTLNGHTSQIFCLILNNNEDLIISGSYDNSIKFWIKKNEWTCQQTIKDHSSYVTGLSVNQQQNRVVSCGYDKLILIMEQQGQNKEWIVIQKITVESHAFRICFIDNNMFTLSQKYQEQISVYEMNNINQQFTKTKDIDVKCGSSDGHCLFPQQYINQKCILMSKNGQYVNLIRKKLNAEFVTQQSIHFNTDYLFGGMSNDGDYLITWDNKSYQIQVRRYKES</sequence>
<evidence type="ECO:0000313" key="3">
    <source>
        <dbReference type="Proteomes" id="UP000689195"/>
    </source>
</evidence>
<feature type="repeat" description="WD" evidence="1">
    <location>
        <begin position="8"/>
        <end position="42"/>
    </location>
</feature>
<dbReference type="PANTHER" id="PTHR19920">
    <property type="entry name" value="WD40 PROTEIN CIAO1"/>
    <property type="match status" value="1"/>
</dbReference>
<dbReference type="PROSITE" id="PS50294">
    <property type="entry name" value="WD_REPEATS_REGION"/>
    <property type="match status" value="2"/>
</dbReference>
<comment type="caution">
    <text evidence="2">The sequence shown here is derived from an EMBL/GenBank/DDBJ whole genome shotgun (WGS) entry which is preliminary data.</text>
</comment>
<dbReference type="GO" id="GO:0016226">
    <property type="term" value="P:iron-sulfur cluster assembly"/>
    <property type="evidence" value="ECO:0007669"/>
    <property type="project" value="TreeGrafter"/>
</dbReference>
<dbReference type="OrthoDB" id="284782at2759"/>